<evidence type="ECO:0000256" key="2">
    <source>
        <dbReference type="ARBA" id="ARBA00010845"/>
    </source>
</evidence>
<evidence type="ECO:0000256" key="9">
    <source>
        <dbReference type="SAM" id="Coils"/>
    </source>
</evidence>
<feature type="region of interest" description="Disordered" evidence="10">
    <location>
        <begin position="290"/>
        <end position="310"/>
    </location>
</feature>
<comment type="similarity">
    <text evidence="2">Belongs to the shugoshin family.</text>
</comment>
<evidence type="ECO:0000313" key="17">
    <source>
        <dbReference type="RefSeq" id="XP_060541743.1"/>
    </source>
</evidence>
<proteinExistence type="inferred from homology"/>
<dbReference type="RefSeq" id="XP_034258133.1">
    <property type="nucleotide sequence ID" value="XM_034402242.1"/>
</dbReference>
<dbReference type="CTD" id="151648"/>
<feature type="compositionally biased region" description="Basic residues" evidence="10">
    <location>
        <begin position="350"/>
        <end position="362"/>
    </location>
</feature>
<dbReference type="PANTHER" id="PTHR21577:SF3">
    <property type="entry name" value="SHUGOSHIN 1-RELATED"/>
    <property type="match status" value="1"/>
</dbReference>
<name>A0A6P9AI01_PANGU</name>
<dbReference type="InterPro" id="IPR011515">
    <property type="entry name" value="Shugoshin_C"/>
</dbReference>
<evidence type="ECO:0000256" key="10">
    <source>
        <dbReference type="SAM" id="MobiDB-lite"/>
    </source>
</evidence>
<dbReference type="GO" id="GO:0005634">
    <property type="term" value="C:nucleus"/>
    <property type="evidence" value="ECO:0007669"/>
    <property type="project" value="InterPro"/>
</dbReference>
<dbReference type="PANTHER" id="PTHR21577">
    <property type="entry name" value="SHUGOSHIN"/>
    <property type="match status" value="1"/>
</dbReference>
<evidence type="ECO:0000313" key="15">
    <source>
        <dbReference type="RefSeq" id="XP_034258134.1"/>
    </source>
</evidence>
<dbReference type="RefSeq" id="XP_034258132.1">
    <property type="nucleotide sequence ID" value="XM_034402241.1"/>
</dbReference>
<dbReference type="InterPro" id="IPR038889">
    <property type="entry name" value="Shugoshin1/2"/>
</dbReference>
<dbReference type="OrthoDB" id="9901374at2759"/>
<feature type="compositionally biased region" description="Basic and acidic residues" evidence="10">
    <location>
        <begin position="415"/>
        <end position="432"/>
    </location>
</feature>
<keyword evidence="4" id="KW-0132">Cell division</keyword>
<dbReference type="RefSeq" id="XP_034258134.1">
    <property type="nucleotide sequence ID" value="XM_034402243.1"/>
</dbReference>
<feature type="region of interest" description="Disordered" evidence="10">
    <location>
        <begin position="337"/>
        <end position="395"/>
    </location>
</feature>
<dbReference type="AlphaFoldDB" id="A0A6P9AI01"/>
<dbReference type="Gene3D" id="1.20.5.730">
    <property type="entry name" value="Single helix bin"/>
    <property type="match status" value="1"/>
</dbReference>
<reference evidence="13 14" key="1">
    <citation type="submission" date="2025-04" db="UniProtKB">
        <authorList>
            <consortium name="RefSeq"/>
        </authorList>
    </citation>
    <scope>IDENTIFICATION</scope>
    <source>
        <tissue evidence="13 14">Blood</tissue>
    </source>
</reference>
<keyword evidence="8" id="KW-0137">Centromere</keyword>
<dbReference type="GO" id="GO:0051301">
    <property type="term" value="P:cell division"/>
    <property type="evidence" value="ECO:0007669"/>
    <property type="project" value="UniProtKB-KW"/>
</dbReference>
<keyword evidence="6 9" id="KW-0175">Coiled coil</keyword>
<evidence type="ECO:0000313" key="13">
    <source>
        <dbReference type="RefSeq" id="XP_034258132.1"/>
    </source>
</evidence>
<comment type="subcellular location">
    <subcellularLocation>
        <location evidence="1">Chromosome</location>
        <location evidence="1">Centromere</location>
    </subcellularLocation>
</comment>
<protein>
    <submittedName>
        <fullName evidence="13 14 17">Shugoshin 1</fullName>
    </submittedName>
</protein>
<dbReference type="KEGG" id="pgut:117655131"/>
<feature type="compositionally biased region" description="Low complexity" evidence="10">
    <location>
        <begin position="290"/>
        <end position="302"/>
    </location>
</feature>
<feature type="compositionally biased region" description="Basic and acidic residues" evidence="10">
    <location>
        <begin position="490"/>
        <end position="506"/>
    </location>
</feature>
<feature type="compositionally biased region" description="Polar residues" evidence="10">
    <location>
        <begin position="337"/>
        <end position="346"/>
    </location>
</feature>
<dbReference type="Proteomes" id="UP001652622">
    <property type="component" value="Unplaced"/>
</dbReference>
<evidence type="ECO:0000256" key="7">
    <source>
        <dbReference type="ARBA" id="ARBA00023306"/>
    </source>
</evidence>
<keyword evidence="7" id="KW-0131">Cell cycle</keyword>
<feature type="domain" description="Shugoshin C-terminal" evidence="11">
    <location>
        <begin position="546"/>
        <end position="565"/>
    </location>
</feature>
<dbReference type="GeneID" id="117655131"/>
<accession>A0A6P9AI01</accession>
<dbReference type="RefSeq" id="XP_060541743.1">
    <property type="nucleotide sequence ID" value="XM_060685760.1"/>
</dbReference>
<dbReference type="OMA" id="FNNLCQF"/>
<dbReference type="GO" id="GO:0045132">
    <property type="term" value="P:meiotic chromosome segregation"/>
    <property type="evidence" value="ECO:0007669"/>
    <property type="project" value="InterPro"/>
</dbReference>
<evidence type="ECO:0000313" key="16">
    <source>
        <dbReference type="RefSeq" id="XP_034258136.1"/>
    </source>
</evidence>
<dbReference type="RefSeq" id="XP_034258136.1">
    <property type="nucleotide sequence ID" value="XM_034402245.1"/>
</dbReference>
<keyword evidence="5" id="KW-0159">Chromosome partition</keyword>
<feature type="coiled-coil region" evidence="9">
    <location>
        <begin position="52"/>
        <end position="107"/>
    </location>
</feature>
<keyword evidence="3" id="KW-0158">Chromosome</keyword>
<gene>
    <name evidence="13 14 15 16 17" type="primary">SGO1</name>
</gene>
<evidence type="ECO:0000256" key="8">
    <source>
        <dbReference type="ARBA" id="ARBA00023328"/>
    </source>
</evidence>
<dbReference type="GO" id="GO:0000775">
    <property type="term" value="C:chromosome, centromeric region"/>
    <property type="evidence" value="ECO:0007669"/>
    <property type="project" value="UniProtKB-SubCell"/>
</dbReference>
<evidence type="ECO:0000256" key="4">
    <source>
        <dbReference type="ARBA" id="ARBA00022618"/>
    </source>
</evidence>
<evidence type="ECO:0000256" key="5">
    <source>
        <dbReference type="ARBA" id="ARBA00022829"/>
    </source>
</evidence>
<sequence>MAKALKKSFKDSLEDIKERMKEKRNKKWAKLGKANQVLPIKSKIADNSVVQLKNFQANNRALALALEEERSKMREAQDIILCLKKEYQSLKFQNIDLQRKLKLQQEKQHDENGFMVVKKIISKVVQDLLSASNILDPLNDVSTADFNTVLYNSEHDEGASGSLKKPDSLALLRHILAVEVDKEDADEIQDKVEKLYYYSDSDLNFCDDIENTASVSLTNTGYQNYSCEDHPDHVTSGSRIISVDEDKQTDYSVPKNVSTRRRYLKINSFSEVFESDDGMPAISVDLSCSKNNNENSEEMSISQEDKHNVNIDKCESDMQIESDKSESDTQIEKATAFSEQSNLNNTGGFKTKKGKGQKRKLVTTKNVPKAKSNKDKNCSKHAGPKQKANTSIRSNDAYDFISEESVHITPFRQNKQNEHVDDKEYTKEREICSSESSISEEDPDDSLYVPYSKKSKSNETLNTGTDVIPLRTKSRSKKTVFEQHYINPEGESRNTKTLESHLDESSEALQKHHLNDITNVASTSYQTRISYLAFGTAAKDATHQKRRSTSYVSYKEPSLSGKLRRGDPFTDTSFLNSPIFKERKNTKSKSLNKKLLSRYNEAFVGY</sequence>
<feature type="region of interest" description="Disordered" evidence="10">
    <location>
        <begin position="410"/>
        <end position="506"/>
    </location>
</feature>
<evidence type="ECO:0000313" key="12">
    <source>
        <dbReference type="Proteomes" id="UP001652622"/>
    </source>
</evidence>
<evidence type="ECO:0000256" key="6">
    <source>
        <dbReference type="ARBA" id="ARBA00023054"/>
    </source>
</evidence>
<evidence type="ECO:0000256" key="3">
    <source>
        <dbReference type="ARBA" id="ARBA00022454"/>
    </source>
</evidence>
<keyword evidence="12" id="KW-1185">Reference proteome</keyword>
<evidence type="ECO:0000256" key="1">
    <source>
        <dbReference type="ARBA" id="ARBA00004584"/>
    </source>
</evidence>
<evidence type="ECO:0000259" key="11">
    <source>
        <dbReference type="Pfam" id="PF07557"/>
    </source>
</evidence>
<dbReference type="Pfam" id="PF07557">
    <property type="entry name" value="Shugoshin_C"/>
    <property type="match status" value="1"/>
</dbReference>
<organism evidence="12 13">
    <name type="scientific">Pantherophis guttatus</name>
    <name type="common">Corn snake</name>
    <name type="synonym">Elaphe guttata</name>
    <dbReference type="NCBI Taxonomy" id="94885"/>
    <lineage>
        <taxon>Eukaryota</taxon>
        <taxon>Metazoa</taxon>
        <taxon>Chordata</taxon>
        <taxon>Craniata</taxon>
        <taxon>Vertebrata</taxon>
        <taxon>Euteleostomi</taxon>
        <taxon>Lepidosauria</taxon>
        <taxon>Squamata</taxon>
        <taxon>Bifurcata</taxon>
        <taxon>Unidentata</taxon>
        <taxon>Episquamata</taxon>
        <taxon>Toxicofera</taxon>
        <taxon>Serpentes</taxon>
        <taxon>Colubroidea</taxon>
        <taxon>Colubridae</taxon>
        <taxon>Colubrinae</taxon>
        <taxon>Pantherophis</taxon>
    </lineage>
</organism>
<evidence type="ECO:0000313" key="14">
    <source>
        <dbReference type="RefSeq" id="XP_034258133.1"/>
    </source>
</evidence>